<dbReference type="AlphaFoldDB" id="A0A508WUN4"/>
<organism evidence="5">
    <name type="scientific">Sinorhizobium medicae</name>
    <dbReference type="NCBI Taxonomy" id="110321"/>
    <lineage>
        <taxon>Bacteria</taxon>
        <taxon>Pseudomonadati</taxon>
        <taxon>Pseudomonadota</taxon>
        <taxon>Alphaproteobacteria</taxon>
        <taxon>Hyphomicrobiales</taxon>
        <taxon>Rhizobiaceae</taxon>
        <taxon>Sinorhizobium/Ensifer group</taxon>
        <taxon>Sinorhizobium</taxon>
    </lineage>
</organism>
<dbReference type="Proteomes" id="UP000507954">
    <property type="component" value="Unassembled WGS sequence"/>
</dbReference>
<dbReference type="EMBL" id="CABFNB010000009">
    <property type="protein sequence ID" value="VTZ59341.1"/>
    <property type="molecule type" value="Genomic_DNA"/>
</dbReference>
<evidence type="ECO:0000313" key="5">
    <source>
        <dbReference type="EMBL" id="VTZ59341.1"/>
    </source>
</evidence>
<protein>
    <recommendedName>
        <fullName evidence="3">Indoleacetamide hydrolase</fullName>
    </recommendedName>
</protein>
<name>A0A508WUN4_9HYPH</name>
<gene>
    <name evidence="5" type="ORF">EMEDMD4_1060023</name>
</gene>
<sequence length="466" mass="49106">MPKPMEADRDRPSIGGQLAELAGGVMSPVEIIDDAIRVARNCQAEVNAFAEIDEVGARDAASRAERRYREGQARPLEGIAVAVKDMIDTGGVSTRYGSIAYMDHVPGTDAEVVRTLKDNGAIVVGKTNTHEFAWGVTTSSKAFGDTLNPHDHSRIPGGSSGGMAAAVAYGAVRAGLGTDTGGSVRIPAALCGVVGFKPTYGRLPLGGVFPLAISLDHVGVLGQTVDDVAHVCRPLGIDSDTGRSPRRKRIGVFRQFGKVPLASGVAESFDMACASLRSEHDLVELDGAGLFAQCFTSFAGIVLSEGGAAHFRRHDLAFITAHYGQETASRLQLAAAVGLAQYANWQQNRRLFTEDIERVIAQFDALITPTCPCVAPRIGAEEVTIGRWHGSIREALMTYTAPFNLAGLPAISLPIQVSGKDGLPVGLQIVAKRGCDEDLLAAAIEIEHFIAPGVRVSPDSGSKEGS</sequence>
<dbReference type="PROSITE" id="PS00571">
    <property type="entry name" value="AMIDASES"/>
    <property type="match status" value="1"/>
</dbReference>
<feature type="domain" description="Amidase" evidence="4">
    <location>
        <begin position="31"/>
        <end position="440"/>
    </location>
</feature>
<evidence type="ECO:0000256" key="1">
    <source>
        <dbReference type="ARBA" id="ARBA00003871"/>
    </source>
</evidence>
<reference evidence="5" key="1">
    <citation type="submission" date="2019-06" db="EMBL/GenBank/DDBJ databases">
        <authorList>
            <person name="Le Quere A."/>
            <person name="Colella S."/>
        </authorList>
    </citation>
    <scope>NUCLEOTIDE SEQUENCE</scope>
    <source>
        <strain evidence="5">EmedicaeMD41</strain>
    </source>
</reference>
<dbReference type="RefSeq" id="WP_180161278.1">
    <property type="nucleotide sequence ID" value="NZ_CABFNB010000009.1"/>
</dbReference>
<comment type="similarity">
    <text evidence="2">Belongs to the amidase family.</text>
</comment>
<accession>A0A508WUN4</accession>
<evidence type="ECO:0000256" key="3">
    <source>
        <dbReference type="ARBA" id="ARBA00021874"/>
    </source>
</evidence>
<dbReference type="Gene3D" id="3.90.1300.10">
    <property type="entry name" value="Amidase signature (AS) domain"/>
    <property type="match status" value="1"/>
</dbReference>
<dbReference type="Pfam" id="PF01425">
    <property type="entry name" value="Amidase"/>
    <property type="match status" value="1"/>
</dbReference>
<evidence type="ECO:0000256" key="2">
    <source>
        <dbReference type="ARBA" id="ARBA00009199"/>
    </source>
</evidence>
<evidence type="ECO:0000259" key="4">
    <source>
        <dbReference type="Pfam" id="PF01425"/>
    </source>
</evidence>
<comment type="function">
    <text evidence="1">Hydrolyzes indole-3-acetamide (IAM) into indole-3-acetic acid (IAA).</text>
</comment>
<dbReference type="PANTHER" id="PTHR11895:SF7">
    <property type="entry name" value="GLUTAMYL-TRNA(GLN) AMIDOTRANSFERASE SUBUNIT A, MITOCHONDRIAL"/>
    <property type="match status" value="1"/>
</dbReference>
<dbReference type="SUPFAM" id="SSF75304">
    <property type="entry name" value="Amidase signature (AS) enzymes"/>
    <property type="match status" value="1"/>
</dbReference>
<proteinExistence type="inferred from homology"/>
<dbReference type="InterPro" id="IPR020556">
    <property type="entry name" value="Amidase_CS"/>
</dbReference>
<dbReference type="InterPro" id="IPR000120">
    <property type="entry name" value="Amidase"/>
</dbReference>
<dbReference type="GO" id="GO:0003824">
    <property type="term" value="F:catalytic activity"/>
    <property type="evidence" value="ECO:0007669"/>
    <property type="project" value="InterPro"/>
</dbReference>
<dbReference type="PANTHER" id="PTHR11895">
    <property type="entry name" value="TRANSAMIDASE"/>
    <property type="match status" value="1"/>
</dbReference>
<dbReference type="InterPro" id="IPR036928">
    <property type="entry name" value="AS_sf"/>
</dbReference>
<dbReference type="InterPro" id="IPR023631">
    <property type="entry name" value="Amidase_dom"/>
</dbReference>